<dbReference type="Pfam" id="PF03221">
    <property type="entry name" value="HTH_Tnp_Tc5"/>
    <property type="match status" value="1"/>
</dbReference>
<dbReference type="SMART" id="SM00674">
    <property type="entry name" value="CENPB"/>
    <property type="match status" value="1"/>
</dbReference>
<dbReference type="Gene3D" id="1.10.10.60">
    <property type="entry name" value="Homeodomain-like"/>
    <property type="match status" value="1"/>
</dbReference>
<dbReference type="PANTHER" id="PTHR19303">
    <property type="entry name" value="TRANSPOSON"/>
    <property type="match status" value="1"/>
</dbReference>
<dbReference type="SUPFAM" id="SSF46689">
    <property type="entry name" value="Homeodomain-like"/>
    <property type="match status" value="1"/>
</dbReference>
<dbReference type="InterPro" id="IPR050863">
    <property type="entry name" value="CenT-Element_Derived"/>
</dbReference>
<dbReference type="PROSITE" id="PS51253">
    <property type="entry name" value="HTH_CENPB"/>
    <property type="match status" value="1"/>
</dbReference>
<proteinExistence type="predicted"/>
<evidence type="ECO:0000313" key="3">
    <source>
        <dbReference type="EMBL" id="KAF0704111.1"/>
    </source>
</evidence>
<evidence type="ECO:0000256" key="1">
    <source>
        <dbReference type="ARBA" id="ARBA00023125"/>
    </source>
</evidence>
<dbReference type="Proteomes" id="UP000469452">
    <property type="component" value="Unassembled WGS sequence"/>
</dbReference>
<sequence>MPSCGRRLTLQEKDALRVFYKNQAEGSLTLLLAQVCEWAKNEFGCVIHSSTARCILKDSRAPLEFSIAHKAAGKRYNFKPPQYPELDQMLSLWVNAANDNNVYVTGPMLKQKALQVAASLGIGHHFRASQAWLYKFQRRYNFWVHRLHGESASVDPNAASDGRKSLQLDTQLYDASDNYNVRYVNMD</sequence>
<dbReference type="AlphaFoldDB" id="A0A6A4Z244"/>
<keyword evidence="1" id="KW-0238">DNA-binding</keyword>
<evidence type="ECO:0000313" key="4">
    <source>
        <dbReference type="Proteomes" id="UP000469452"/>
    </source>
</evidence>
<reference evidence="3 4" key="1">
    <citation type="submission" date="2019-06" db="EMBL/GenBank/DDBJ databases">
        <title>Genomics analysis of Aphanomyces spp. identifies a new class of oomycete effector associated with host adaptation.</title>
        <authorList>
            <person name="Gaulin E."/>
        </authorList>
    </citation>
    <scope>NUCLEOTIDE SEQUENCE [LARGE SCALE GENOMIC DNA]</scope>
    <source>
        <strain evidence="3 4">E</strain>
    </source>
</reference>
<comment type="caution">
    <text evidence="3">The sequence shown here is derived from an EMBL/GenBank/DDBJ whole genome shotgun (WGS) entry which is preliminary data.</text>
</comment>
<dbReference type="InterPro" id="IPR006600">
    <property type="entry name" value="HTH_CenpB_DNA-bd_dom"/>
</dbReference>
<organism evidence="3 4">
    <name type="scientific">Aphanomyces astaci</name>
    <name type="common">Crayfish plague agent</name>
    <dbReference type="NCBI Taxonomy" id="112090"/>
    <lineage>
        <taxon>Eukaryota</taxon>
        <taxon>Sar</taxon>
        <taxon>Stramenopiles</taxon>
        <taxon>Oomycota</taxon>
        <taxon>Saprolegniomycetes</taxon>
        <taxon>Saprolegniales</taxon>
        <taxon>Verrucalvaceae</taxon>
        <taxon>Aphanomyces</taxon>
    </lineage>
</organism>
<name>A0A6A4Z244_APHAT</name>
<protein>
    <recommendedName>
        <fullName evidence="2">HTH CENPB-type domain-containing protein</fullName>
    </recommendedName>
</protein>
<dbReference type="EMBL" id="VJMI01020513">
    <property type="protein sequence ID" value="KAF0704111.1"/>
    <property type="molecule type" value="Genomic_DNA"/>
</dbReference>
<dbReference type="InterPro" id="IPR009057">
    <property type="entry name" value="Homeodomain-like_sf"/>
</dbReference>
<dbReference type="GO" id="GO:0005634">
    <property type="term" value="C:nucleus"/>
    <property type="evidence" value="ECO:0007669"/>
    <property type="project" value="TreeGrafter"/>
</dbReference>
<gene>
    <name evidence="3" type="ORF">AaE_015106</name>
</gene>
<dbReference type="GO" id="GO:0003677">
    <property type="term" value="F:DNA binding"/>
    <property type="evidence" value="ECO:0007669"/>
    <property type="project" value="UniProtKB-KW"/>
</dbReference>
<accession>A0A6A4Z244</accession>
<evidence type="ECO:0000259" key="2">
    <source>
        <dbReference type="PROSITE" id="PS51253"/>
    </source>
</evidence>
<dbReference type="PANTHER" id="PTHR19303:SF73">
    <property type="entry name" value="PROTEIN PDC2"/>
    <property type="match status" value="1"/>
</dbReference>
<feature type="domain" description="HTH CENPB-type" evidence="2">
    <location>
        <begin position="74"/>
        <end position="146"/>
    </location>
</feature>